<name>A0ABT7U8J2_9BACE</name>
<dbReference type="GO" id="GO:0004519">
    <property type="term" value="F:endonuclease activity"/>
    <property type="evidence" value="ECO:0007669"/>
    <property type="project" value="UniProtKB-KW"/>
</dbReference>
<organism evidence="5 6">
    <name type="scientific">Bacteroides eggerthii</name>
    <dbReference type="NCBI Taxonomy" id="28111"/>
    <lineage>
        <taxon>Bacteria</taxon>
        <taxon>Pseudomonadati</taxon>
        <taxon>Bacteroidota</taxon>
        <taxon>Bacteroidia</taxon>
        <taxon>Bacteroidales</taxon>
        <taxon>Bacteroidaceae</taxon>
        <taxon>Bacteroides</taxon>
    </lineage>
</organism>
<keyword evidence="5" id="KW-0540">Nuclease</keyword>
<dbReference type="CDD" id="cd17515">
    <property type="entry name" value="RMtype1_S_MjaORF132P_Sau1132ORF3780P-TRD1-CR1_like"/>
    <property type="match status" value="1"/>
</dbReference>
<dbReference type="Proteomes" id="UP001228403">
    <property type="component" value="Unassembled WGS sequence"/>
</dbReference>
<dbReference type="Gene3D" id="3.90.220.20">
    <property type="entry name" value="DNA methylase specificity domains"/>
    <property type="match status" value="2"/>
</dbReference>
<reference evidence="5 6" key="1">
    <citation type="submission" date="2023-06" db="EMBL/GenBank/DDBJ databases">
        <authorList>
            <person name="Zeman M."/>
            <person name="Kubasova T."/>
            <person name="Jahodarova E."/>
            <person name="Nykrynova M."/>
            <person name="Rychlik I."/>
        </authorList>
    </citation>
    <scope>NUCLEOTIDE SEQUENCE [LARGE SCALE GENOMIC DNA]</scope>
    <source>
        <strain evidence="5 6">ET4</strain>
    </source>
</reference>
<proteinExistence type="inferred from homology"/>
<dbReference type="GO" id="GO:0016787">
    <property type="term" value="F:hydrolase activity"/>
    <property type="evidence" value="ECO:0007669"/>
    <property type="project" value="UniProtKB-KW"/>
</dbReference>
<reference evidence="6" key="2">
    <citation type="submission" date="2023-07" db="EMBL/GenBank/DDBJ databases">
        <title>Identification and characterization of horizontal gene transfer across gut microbiota members of farm animals based on homology search.</title>
        <authorList>
            <person name="Schwarzerova J."/>
            <person name="Nykrynova M."/>
            <person name="Jureckova K."/>
            <person name="Cejkova D."/>
            <person name="Rychlik I."/>
        </authorList>
    </citation>
    <scope>NUCLEOTIDE SEQUENCE [LARGE SCALE GENOMIC DNA]</scope>
    <source>
        <strain evidence="6">ET4</strain>
    </source>
</reference>
<dbReference type="EMBL" id="JAUDCF010000058">
    <property type="protein sequence ID" value="MDM8146857.1"/>
    <property type="molecule type" value="Genomic_DNA"/>
</dbReference>
<keyword evidence="5" id="KW-0255">Endonuclease</keyword>
<dbReference type="Pfam" id="PF01420">
    <property type="entry name" value="Methylase_S"/>
    <property type="match status" value="2"/>
</dbReference>
<comment type="similarity">
    <text evidence="1">Belongs to the type-I restriction system S methylase family.</text>
</comment>
<dbReference type="InterPro" id="IPR044946">
    <property type="entry name" value="Restrct_endonuc_typeI_TRD_sf"/>
</dbReference>
<dbReference type="PANTHER" id="PTHR43140">
    <property type="entry name" value="TYPE-1 RESTRICTION ENZYME ECOKI SPECIFICITY PROTEIN"/>
    <property type="match status" value="1"/>
</dbReference>
<sequence length="413" mass="45560">MPFEIPKGWVWTTLGDIGTWQAGGTPSRSNKSYYGGNIPWLKTGDLNDGLITNIPETITEDAVANSSAKINPAGSVLIAMYGATIGKLGILTFPATTNQACCACIEYFAITQHYLFYFLLSHRNMFIAKGGGGAQPNISKEIIVNTAIPLPPLAEQERIVTKIERWFALIDEIEQDKSDLQSIIKQAKSKILDIAIHGKLVSQDPNDEAASKLLKRINPKAEITCDNGHSEKLPQGWYSATINDVCSIIGGVSYNKADIQDTGIRVLRGGNIQSGKVFYCSDDVFIPFSYQNKENQVQYGDIIVVASTGSQTLIGKTGFVDRDIPKTQIGAFLRIVRPKQKTLSPYIRLLFQTDAYKDYIRNVAKGSNINNVKNAHLQNYQICLPPLAEQQRIVTKIEELFSVLDNIQNALEA</sequence>
<evidence type="ECO:0000313" key="5">
    <source>
        <dbReference type="EMBL" id="MDM8146857.1"/>
    </source>
</evidence>
<gene>
    <name evidence="5" type="ORF">QUW02_13165</name>
</gene>
<feature type="domain" description="Type I restriction modification DNA specificity" evidence="4">
    <location>
        <begin position="234"/>
        <end position="409"/>
    </location>
</feature>
<accession>A0ABT7U8J2</accession>
<keyword evidence="2" id="KW-0680">Restriction system</keyword>
<dbReference type="InterPro" id="IPR051212">
    <property type="entry name" value="Type-I_RE_S_subunit"/>
</dbReference>
<feature type="domain" description="Type I restriction modification DNA specificity" evidence="4">
    <location>
        <begin position="6"/>
        <end position="177"/>
    </location>
</feature>
<dbReference type="PANTHER" id="PTHR43140:SF1">
    <property type="entry name" value="TYPE I RESTRICTION ENZYME ECOKI SPECIFICITY SUBUNIT"/>
    <property type="match status" value="1"/>
</dbReference>
<keyword evidence="5" id="KW-0378">Hydrolase</keyword>
<evidence type="ECO:0000256" key="2">
    <source>
        <dbReference type="ARBA" id="ARBA00022747"/>
    </source>
</evidence>
<dbReference type="CDD" id="cd17252">
    <property type="entry name" value="RMtype1_S_EcoKI-TRD1-CR1_like"/>
    <property type="match status" value="1"/>
</dbReference>
<keyword evidence="6" id="KW-1185">Reference proteome</keyword>
<dbReference type="EC" id="3.1.21.-" evidence="5"/>
<protein>
    <submittedName>
        <fullName evidence="5">Restriction endonuclease subunit S</fullName>
        <ecNumber evidence="5">3.1.21.-</ecNumber>
    </submittedName>
</protein>
<evidence type="ECO:0000259" key="4">
    <source>
        <dbReference type="Pfam" id="PF01420"/>
    </source>
</evidence>
<dbReference type="SUPFAM" id="SSF116734">
    <property type="entry name" value="DNA methylase specificity domain"/>
    <property type="match status" value="2"/>
</dbReference>
<evidence type="ECO:0000256" key="1">
    <source>
        <dbReference type="ARBA" id="ARBA00010923"/>
    </source>
</evidence>
<keyword evidence="3" id="KW-0238">DNA-binding</keyword>
<evidence type="ECO:0000256" key="3">
    <source>
        <dbReference type="ARBA" id="ARBA00023125"/>
    </source>
</evidence>
<comment type="caution">
    <text evidence="5">The sequence shown here is derived from an EMBL/GenBank/DDBJ whole genome shotgun (WGS) entry which is preliminary data.</text>
</comment>
<dbReference type="InterPro" id="IPR000055">
    <property type="entry name" value="Restrct_endonuc_typeI_TRD"/>
</dbReference>
<evidence type="ECO:0000313" key="6">
    <source>
        <dbReference type="Proteomes" id="UP001228403"/>
    </source>
</evidence>